<dbReference type="SUPFAM" id="SSF56281">
    <property type="entry name" value="Metallo-hydrolase/oxidoreductase"/>
    <property type="match status" value="1"/>
</dbReference>
<dbReference type="PANTHER" id="PTHR30619:SF1">
    <property type="entry name" value="RECOMBINATION PROTEIN 2"/>
    <property type="match status" value="1"/>
</dbReference>
<comment type="caution">
    <text evidence="1">The sequence shown here is derived from an EMBL/GenBank/DDBJ whole genome shotgun (WGS) entry which is preliminary data.</text>
</comment>
<protein>
    <recommendedName>
        <fullName evidence="3">Metallo-beta-lactamase domain-containing protein</fullName>
    </recommendedName>
</protein>
<dbReference type="AlphaFoldDB" id="A0AAD9K8W5"/>
<dbReference type="Proteomes" id="UP001208570">
    <property type="component" value="Unassembled WGS sequence"/>
</dbReference>
<organism evidence="1 2">
    <name type="scientific">Paralvinella palmiformis</name>
    <dbReference type="NCBI Taxonomy" id="53620"/>
    <lineage>
        <taxon>Eukaryota</taxon>
        <taxon>Metazoa</taxon>
        <taxon>Spiralia</taxon>
        <taxon>Lophotrochozoa</taxon>
        <taxon>Annelida</taxon>
        <taxon>Polychaeta</taxon>
        <taxon>Sedentaria</taxon>
        <taxon>Canalipalpata</taxon>
        <taxon>Terebellida</taxon>
        <taxon>Terebelliformia</taxon>
        <taxon>Alvinellidae</taxon>
        <taxon>Paralvinella</taxon>
    </lineage>
</organism>
<dbReference type="PANTHER" id="PTHR30619">
    <property type="entry name" value="DNA INTERNALIZATION/COMPETENCE PROTEIN COMEC/REC2"/>
    <property type="match status" value="1"/>
</dbReference>
<dbReference type="InterPro" id="IPR052159">
    <property type="entry name" value="Competence_DNA_uptake"/>
</dbReference>
<proteinExistence type="predicted"/>
<dbReference type="Gene3D" id="3.60.15.10">
    <property type="entry name" value="Ribonuclease Z/Hydroxyacylglutathione hydrolase-like"/>
    <property type="match status" value="1"/>
</dbReference>
<reference evidence="1" key="1">
    <citation type="journal article" date="2023" name="Mol. Biol. Evol.">
        <title>Third-Generation Sequencing Reveals the Adaptive Role of the Epigenome in Three Deep-Sea Polychaetes.</title>
        <authorList>
            <person name="Perez M."/>
            <person name="Aroh O."/>
            <person name="Sun Y."/>
            <person name="Lan Y."/>
            <person name="Juniper S.K."/>
            <person name="Young C.R."/>
            <person name="Angers B."/>
            <person name="Qian P.Y."/>
        </authorList>
    </citation>
    <scope>NUCLEOTIDE SEQUENCE</scope>
    <source>
        <strain evidence="1">P08H-3</strain>
    </source>
</reference>
<dbReference type="EMBL" id="JAODUP010000041">
    <property type="protein sequence ID" value="KAK2166185.1"/>
    <property type="molecule type" value="Genomic_DNA"/>
</dbReference>
<keyword evidence="2" id="KW-1185">Reference proteome</keyword>
<evidence type="ECO:0000313" key="1">
    <source>
        <dbReference type="EMBL" id="KAK2166185.1"/>
    </source>
</evidence>
<gene>
    <name evidence="1" type="ORF">LSH36_41g13101</name>
</gene>
<evidence type="ECO:0000313" key="2">
    <source>
        <dbReference type="Proteomes" id="UP001208570"/>
    </source>
</evidence>
<name>A0AAD9K8W5_9ANNE</name>
<accession>A0AAD9K8W5</accession>
<dbReference type="InterPro" id="IPR036866">
    <property type="entry name" value="RibonucZ/Hydroxyglut_hydro"/>
</dbReference>
<evidence type="ECO:0008006" key="3">
    <source>
        <dbReference type="Google" id="ProtNLM"/>
    </source>
</evidence>
<sequence>MDKEYANEKINAAQIVALLGLPVQLSEKLSSFVTKPADEEPGERFHPIIPVDRGQGDANVIQCPDGILTLFDFGSNNDDADRFWVGPEMQDFFADKAGLIRNIIVSHQHWDHYRLLPDTFPASSTLTGLENIYISCTAADMAQTMVDWVNAINGTHLLREFNAGGKCGPIGPSCGTIDVCPNDPEITLQVMAANLGQHCTDGGNKNIDSIVVKLTWGSISVLLPGDFEDETSDWGEEGPQKLMVDYYGSQLDVTITELCHHGSSYSSNKPVWRDAVRPEVLFASGDPWFQYQHPRCDVFDSYITYVGTVCKPLAAPTDPLYCGENLLPDPQPGETLQDTYTCGFNNETFTTRTGNEYAFYTTVPDETRINLIDISTDGTNFGVRYVDQSGL</sequence>